<evidence type="ECO:0008006" key="6">
    <source>
        <dbReference type="Google" id="ProtNLM"/>
    </source>
</evidence>
<organism evidence="4 5">
    <name type="scientific">Solanum verrucosum</name>
    <dbReference type="NCBI Taxonomy" id="315347"/>
    <lineage>
        <taxon>Eukaryota</taxon>
        <taxon>Viridiplantae</taxon>
        <taxon>Streptophyta</taxon>
        <taxon>Embryophyta</taxon>
        <taxon>Tracheophyta</taxon>
        <taxon>Spermatophyta</taxon>
        <taxon>Magnoliopsida</taxon>
        <taxon>eudicotyledons</taxon>
        <taxon>Gunneridae</taxon>
        <taxon>Pentapetalae</taxon>
        <taxon>asterids</taxon>
        <taxon>lamiids</taxon>
        <taxon>Solanales</taxon>
        <taxon>Solanaceae</taxon>
        <taxon>Solanoideae</taxon>
        <taxon>Solaneae</taxon>
        <taxon>Solanum</taxon>
    </lineage>
</organism>
<evidence type="ECO:0000313" key="5">
    <source>
        <dbReference type="Proteomes" id="UP001234989"/>
    </source>
</evidence>
<proteinExistence type="predicted"/>
<evidence type="ECO:0000313" key="4">
    <source>
        <dbReference type="EMBL" id="WMV23973.1"/>
    </source>
</evidence>
<dbReference type="InterPro" id="IPR043502">
    <property type="entry name" value="DNA/RNA_pol_sf"/>
</dbReference>
<dbReference type="Gene3D" id="3.40.50.2000">
    <property type="entry name" value="Glycogen Phosphorylase B"/>
    <property type="match status" value="1"/>
</dbReference>
<dbReference type="InterPro" id="IPR050951">
    <property type="entry name" value="Retrovirus_Pol_polyprotein"/>
</dbReference>
<sequence length="331" mass="37504">MTLLTTSHIIVLSVKGKDFIVYCKASHSGLGAVLMQEKNVIVYVSRQLKVHEQNYPTHELELTAVVYALKIWRHYIYGVTCEDYDVTNQYHPGKANVVADALSRKTVSMDSLACFGVTKRPLVKEIQHLESKFMRLGISEKGGVLASIEVRAAFVEEIKDKQFEDENLNELRKKMVIGKAQNMVLDVGGVLSFKGRICVPRVGDLIHNLLIEPHGSRYSIHSSVTKMYRDLKRLYWWPSMKKYIGEFVAKGPNCQQVKHEHQRTAGLVIREWKKHEELVTASAIENVVRKLMASEEGDEIRKRAEDLGAVVRESIEKGGASQLEVDSYIAH</sequence>
<keyword evidence="1" id="KW-0511">Multifunctional enzyme</keyword>
<dbReference type="PANTHER" id="PTHR37984:SF5">
    <property type="entry name" value="PROTEIN NYNRIN-LIKE"/>
    <property type="match status" value="1"/>
</dbReference>
<dbReference type="PANTHER" id="PTHR37984">
    <property type="entry name" value="PROTEIN CBG26694"/>
    <property type="match status" value="1"/>
</dbReference>
<feature type="domain" description="Integrase zinc-binding" evidence="3">
    <location>
        <begin position="205"/>
        <end position="259"/>
    </location>
</feature>
<dbReference type="InterPro" id="IPR041588">
    <property type="entry name" value="Integrase_H2C2"/>
</dbReference>
<protein>
    <recommendedName>
        <fullName evidence="6">Integrase zinc-binding domain-containing protein</fullName>
    </recommendedName>
</protein>
<evidence type="ECO:0000259" key="3">
    <source>
        <dbReference type="Pfam" id="PF17921"/>
    </source>
</evidence>
<dbReference type="InterPro" id="IPR041577">
    <property type="entry name" value="RT_RNaseH_2"/>
</dbReference>
<feature type="domain" description="Reverse transcriptase/retrotransposon-derived protein RNase H-like" evidence="2">
    <location>
        <begin position="3"/>
        <end position="79"/>
    </location>
</feature>
<dbReference type="SUPFAM" id="SSF53756">
    <property type="entry name" value="UDP-Glycosyltransferase/glycogen phosphorylase"/>
    <property type="match status" value="1"/>
</dbReference>
<keyword evidence="5" id="KW-1185">Reference proteome</keyword>
<accession>A0AAF0QK95</accession>
<dbReference type="Gene3D" id="1.10.340.70">
    <property type="match status" value="1"/>
</dbReference>
<dbReference type="Pfam" id="PF17919">
    <property type="entry name" value="RT_RNaseH_2"/>
    <property type="match status" value="1"/>
</dbReference>
<dbReference type="Pfam" id="PF17921">
    <property type="entry name" value="Integrase_H2C2"/>
    <property type="match status" value="1"/>
</dbReference>
<dbReference type="SUPFAM" id="SSF56672">
    <property type="entry name" value="DNA/RNA polymerases"/>
    <property type="match status" value="1"/>
</dbReference>
<dbReference type="CDD" id="cd09274">
    <property type="entry name" value="RNase_HI_RT_Ty3"/>
    <property type="match status" value="1"/>
</dbReference>
<evidence type="ECO:0000256" key="1">
    <source>
        <dbReference type="ARBA" id="ARBA00023268"/>
    </source>
</evidence>
<dbReference type="AlphaFoldDB" id="A0AAF0QK95"/>
<dbReference type="Proteomes" id="UP001234989">
    <property type="component" value="Chromosome 4"/>
</dbReference>
<evidence type="ECO:0000259" key="2">
    <source>
        <dbReference type="Pfam" id="PF17919"/>
    </source>
</evidence>
<dbReference type="Gene3D" id="3.10.20.370">
    <property type="match status" value="1"/>
</dbReference>
<dbReference type="GO" id="GO:0003824">
    <property type="term" value="F:catalytic activity"/>
    <property type="evidence" value="ECO:0007669"/>
    <property type="project" value="UniProtKB-KW"/>
</dbReference>
<name>A0AAF0QK95_SOLVR</name>
<dbReference type="EMBL" id="CP133615">
    <property type="protein sequence ID" value="WMV23973.1"/>
    <property type="molecule type" value="Genomic_DNA"/>
</dbReference>
<dbReference type="FunFam" id="3.10.20.370:FF:000001">
    <property type="entry name" value="Retrovirus-related Pol polyprotein from transposon 17.6-like protein"/>
    <property type="match status" value="1"/>
</dbReference>
<gene>
    <name evidence="4" type="ORF">MTR67_017358</name>
</gene>
<reference evidence="4" key="1">
    <citation type="submission" date="2023-08" db="EMBL/GenBank/DDBJ databases">
        <title>A de novo genome assembly of Solanum verrucosum Schlechtendal, a Mexican diploid species geographically isolated from the other diploid A-genome species in potato relatives.</title>
        <authorList>
            <person name="Hosaka K."/>
        </authorList>
    </citation>
    <scope>NUCLEOTIDE SEQUENCE</scope>
    <source>
        <tissue evidence="4">Young leaves</tissue>
    </source>
</reference>